<comment type="caution">
    <text evidence="2">The sequence shown here is derived from an EMBL/GenBank/DDBJ whole genome shotgun (WGS) entry which is preliminary data.</text>
</comment>
<evidence type="ECO:0000256" key="1">
    <source>
        <dbReference type="SAM" id="MobiDB-lite"/>
    </source>
</evidence>
<protein>
    <submittedName>
        <fullName evidence="2">UDP-galactose transporter 2</fullName>
    </submittedName>
</protein>
<sequence>MYLDGTTGNSGSARDVPDKDEIVEDASEIEQIGVIGAVETANFGEASIQTNVNGMEHEKLSSSSLLTWSSWSELSLKMKEVGADGTKLLLKKSKKKSKNDEAKANVSSVTPIFPPPATRKAHPLRDNRVMHATHPLRENRCDSKLLEEMKDTTSKSKWLYMIERFSRKCGKGLKEKGLDIVGGRQIVVMVVVIGVGVCTVTDVKDNVKGFIWACLAVLETSLQQIKKSTLKSVMDLLSDYTQFTFEQSTMLNKLPKIMTLILGRMTRCLLSHLQ</sequence>
<gene>
    <name evidence="2" type="ORF">Tci_513360</name>
</gene>
<name>A0A699IB38_TANCI</name>
<feature type="non-terminal residue" evidence="2">
    <location>
        <position position="274"/>
    </location>
</feature>
<dbReference type="AlphaFoldDB" id="A0A699IB38"/>
<dbReference type="EMBL" id="BKCJ010275994">
    <property type="protein sequence ID" value="GEZ41387.1"/>
    <property type="molecule type" value="Genomic_DNA"/>
</dbReference>
<organism evidence="2">
    <name type="scientific">Tanacetum cinerariifolium</name>
    <name type="common">Dalmatian daisy</name>
    <name type="synonym">Chrysanthemum cinerariifolium</name>
    <dbReference type="NCBI Taxonomy" id="118510"/>
    <lineage>
        <taxon>Eukaryota</taxon>
        <taxon>Viridiplantae</taxon>
        <taxon>Streptophyta</taxon>
        <taxon>Embryophyta</taxon>
        <taxon>Tracheophyta</taxon>
        <taxon>Spermatophyta</taxon>
        <taxon>Magnoliopsida</taxon>
        <taxon>eudicotyledons</taxon>
        <taxon>Gunneridae</taxon>
        <taxon>Pentapetalae</taxon>
        <taxon>asterids</taxon>
        <taxon>campanulids</taxon>
        <taxon>Asterales</taxon>
        <taxon>Asteraceae</taxon>
        <taxon>Asteroideae</taxon>
        <taxon>Anthemideae</taxon>
        <taxon>Anthemidinae</taxon>
        <taxon>Tanacetum</taxon>
    </lineage>
</organism>
<feature type="region of interest" description="Disordered" evidence="1">
    <location>
        <begin position="93"/>
        <end position="121"/>
    </location>
</feature>
<reference evidence="2" key="1">
    <citation type="journal article" date="2019" name="Sci. Rep.">
        <title>Draft genome of Tanacetum cinerariifolium, the natural source of mosquito coil.</title>
        <authorList>
            <person name="Yamashiro T."/>
            <person name="Shiraishi A."/>
            <person name="Satake H."/>
            <person name="Nakayama K."/>
        </authorList>
    </citation>
    <scope>NUCLEOTIDE SEQUENCE</scope>
</reference>
<evidence type="ECO:0000313" key="2">
    <source>
        <dbReference type="EMBL" id="GEZ41387.1"/>
    </source>
</evidence>
<proteinExistence type="predicted"/>
<accession>A0A699IB38</accession>